<dbReference type="InterPro" id="IPR007387">
    <property type="entry name" value="TRAP_DctQ"/>
</dbReference>
<comment type="subunit">
    <text evidence="9">The complex comprises the extracytoplasmic solute receptor protein and the two transmembrane proteins.</text>
</comment>
<comment type="function">
    <text evidence="9">Part of the tripartite ATP-independent periplasmic (TRAP) transport system.</text>
</comment>
<reference evidence="13" key="1">
    <citation type="journal article" date="2019" name="Int. J. Syst. Evol. Microbiol.">
        <title>The Global Catalogue of Microorganisms (GCM) 10K type strain sequencing project: providing services to taxonomists for standard genome sequencing and annotation.</title>
        <authorList>
            <consortium name="The Broad Institute Genomics Platform"/>
            <consortium name="The Broad Institute Genome Sequencing Center for Infectious Disease"/>
            <person name="Wu L."/>
            <person name="Ma J."/>
        </authorList>
    </citation>
    <scope>NUCLEOTIDE SEQUENCE [LARGE SCALE GENOMIC DNA]</scope>
    <source>
        <strain evidence="13">KCTC 52640</strain>
    </source>
</reference>
<dbReference type="PANTHER" id="PTHR35011">
    <property type="entry name" value="2,3-DIKETO-L-GULONATE TRAP TRANSPORTER SMALL PERMEASE PROTEIN YIAM"/>
    <property type="match status" value="1"/>
</dbReference>
<evidence type="ECO:0000256" key="6">
    <source>
        <dbReference type="ARBA" id="ARBA00022989"/>
    </source>
</evidence>
<keyword evidence="13" id="KW-1185">Reference proteome</keyword>
<evidence type="ECO:0000256" key="8">
    <source>
        <dbReference type="ARBA" id="ARBA00038436"/>
    </source>
</evidence>
<evidence type="ECO:0000256" key="10">
    <source>
        <dbReference type="SAM" id="MobiDB-lite"/>
    </source>
</evidence>
<evidence type="ECO:0000256" key="2">
    <source>
        <dbReference type="ARBA" id="ARBA00022448"/>
    </source>
</evidence>
<dbReference type="RefSeq" id="WP_380690689.1">
    <property type="nucleotide sequence ID" value="NZ_JBHRSS010000007.1"/>
</dbReference>
<evidence type="ECO:0000256" key="1">
    <source>
        <dbReference type="ARBA" id="ARBA00004429"/>
    </source>
</evidence>
<keyword evidence="7 9" id="KW-0472">Membrane</keyword>
<evidence type="ECO:0000256" key="7">
    <source>
        <dbReference type="ARBA" id="ARBA00023136"/>
    </source>
</evidence>
<evidence type="ECO:0000256" key="4">
    <source>
        <dbReference type="ARBA" id="ARBA00022519"/>
    </source>
</evidence>
<name>A0ABV7EQU1_9GAMM</name>
<gene>
    <name evidence="12" type="ORF">ACFOSU_14705</name>
</gene>
<feature type="region of interest" description="Disordered" evidence="10">
    <location>
        <begin position="204"/>
        <end position="225"/>
    </location>
</feature>
<keyword evidence="4 9" id="KW-0997">Cell inner membrane</keyword>
<keyword evidence="2 9" id="KW-0813">Transport</keyword>
<dbReference type="InterPro" id="IPR055348">
    <property type="entry name" value="DctQ"/>
</dbReference>
<keyword evidence="5 9" id="KW-0812">Transmembrane</keyword>
<feature type="transmembrane region" description="Helical" evidence="9">
    <location>
        <begin position="12"/>
        <end position="31"/>
    </location>
</feature>
<sequence>MLMRAWARLEEGIVVFCLTGMTLVTFAYVAVTNLYGLFYDLADAVPALETPAFAVGDFLLSLAQQMTWSLAVTTSLFAWMIFVGVAYCVRIGAHIGVDLLVRLFPERLQRVFGILACLIFIGYAGLLMVSSFTWLQSLMVNNIGAEDLDVFGIKEWHIALVEPIGMALVVARLVEVLINILRGKQLGLEQSNEASDALSLMERHLEESKAADSAASTTSTTQSPR</sequence>
<evidence type="ECO:0000259" key="11">
    <source>
        <dbReference type="Pfam" id="PF04290"/>
    </source>
</evidence>
<feature type="transmembrane region" description="Helical" evidence="9">
    <location>
        <begin position="156"/>
        <end position="174"/>
    </location>
</feature>
<dbReference type="Proteomes" id="UP001595462">
    <property type="component" value="Unassembled WGS sequence"/>
</dbReference>
<evidence type="ECO:0000256" key="3">
    <source>
        <dbReference type="ARBA" id="ARBA00022475"/>
    </source>
</evidence>
<protein>
    <recommendedName>
        <fullName evidence="9">TRAP transporter small permease protein</fullName>
    </recommendedName>
</protein>
<feature type="compositionally biased region" description="Low complexity" evidence="10">
    <location>
        <begin position="211"/>
        <end position="225"/>
    </location>
</feature>
<keyword evidence="6 9" id="KW-1133">Transmembrane helix</keyword>
<keyword evidence="3" id="KW-1003">Cell membrane</keyword>
<evidence type="ECO:0000256" key="9">
    <source>
        <dbReference type="RuleBase" id="RU369079"/>
    </source>
</evidence>
<evidence type="ECO:0000256" key="5">
    <source>
        <dbReference type="ARBA" id="ARBA00022692"/>
    </source>
</evidence>
<comment type="similarity">
    <text evidence="8 9">Belongs to the TRAP transporter small permease family.</text>
</comment>
<dbReference type="PANTHER" id="PTHR35011:SF2">
    <property type="entry name" value="2,3-DIKETO-L-GULONATE TRAP TRANSPORTER SMALL PERMEASE PROTEIN YIAM"/>
    <property type="match status" value="1"/>
</dbReference>
<accession>A0ABV7EQU1</accession>
<dbReference type="EMBL" id="JBHRSS010000007">
    <property type="protein sequence ID" value="MFC3105129.1"/>
    <property type="molecule type" value="Genomic_DNA"/>
</dbReference>
<feature type="domain" description="Tripartite ATP-independent periplasmic transporters DctQ component" evidence="11">
    <location>
        <begin position="64"/>
        <end position="182"/>
    </location>
</feature>
<proteinExistence type="inferred from homology"/>
<feature type="transmembrane region" description="Helical" evidence="9">
    <location>
        <begin position="68"/>
        <end position="90"/>
    </location>
</feature>
<evidence type="ECO:0000313" key="12">
    <source>
        <dbReference type="EMBL" id="MFC3105129.1"/>
    </source>
</evidence>
<dbReference type="Pfam" id="PF04290">
    <property type="entry name" value="DctQ"/>
    <property type="match status" value="1"/>
</dbReference>
<organism evidence="12 13">
    <name type="scientific">Salinisphaera aquimarina</name>
    <dbReference type="NCBI Taxonomy" id="2094031"/>
    <lineage>
        <taxon>Bacteria</taxon>
        <taxon>Pseudomonadati</taxon>
        <taxon>Pseudomonadota</taxon>
        <taxon>Gammaproteobacteria</taxon>
        <taxon>Salinisphaerales</taxon>
        <taxon>Salinisphaeraceae</taxon>
        <taxon>Salinisphaera</taxon>
    </lineage>
</organism>
<evidence type="ECO:0000313" key="13">
    <source>
        <dbReference type="Proteomes" id="UP001595462"/>
    </source>
</evidence>
<comment type="caution">
    <text evidence="12">The sequence shown here is derived from an EMBL/GenBank/DDBJ whole genome shotgun (WGS) entry which is preliminary data.</text>
</comment>
<feature type="transmembrane region" description="Helical" evidence="9">
    <location>
        <begin position="111"/>
        <end position="136"/>
    </location>
</feature>
<comment type="subcellular location">
    <subcellularLocation>
        <location evidence="1 9">Cell inner membrane</location>
        <topology evidence="1 9">Multi-pass membrane protein</topology>
    </subcellularLocation>
</comment>